<dbReference type="Pfam" id="PF10541">
    <property type="entry name" value="KASH"/>
    <property type="match status" value="1"/>
</dbReference>
<keyword evidence="21" id="KW-1185">Reference proteome</keyword>
<evidence type="ECO:0000256" key="6">
    <source>
        <dbReference type="ARBA" id="ARBA00022692"/>
    </source>
</evidence>
<feature type="coiled-coil region" evidence="16">
    <location>
        <begin position="6586"/>
        <end position="6613"/>
    </location>
</feature>
<feature type="coiled-coil region" evidence="16">
    <location>
        <begin position="1554"/>
        <end position="1585"/>
    </location>
</feature>
<feature type="region of interest" description="Disordered" evidence="17">
    <location>
        <begin position="3823"/>
        <end position="3870"/>
    </location>
</feature>
<evidence type="ECO:0000256" key="7">
    <source>
        <dbReference type="ARBA" id="ARBA00022737"/>
    </source>
</evidence>
<feature type="compositionally biased region" description="Polar residues" evidence="17">
    <location>
        <begin position="1959"/>
        <end position="1973"/>
    </location>
</feature>
<dbReference type="CDD" id="cd00176">
    <property type="entry name" value="SPEC"/>
    <property type="match status" value="3"/>
</dbReference>
<feature type="topological domain" description="Perinuclear space" evidence="15">
    <location>
        <begin position="6743"/>
        <end position="6772"/>
    </location>
</feature>
<feature type="region of interest" description="Disordered" evidence="17">
    <location>
        <begin position="1990"/>
        <end position="2094"/>
    </location>
</feature>
<evidence type="ECO:0000256" key="4">
    <source>
        <dbReference type="ARBA" id="ARBA00022490"/>
    </source>
</evidence>
<feature type="region of interest" description="Disordered" evidence="17">
    <location>
        <begin position="4038"/>
        <end position="4093"/>
    </location>
</feature>
<feature type="compositionally biased region" description="Basic and acidic residues" evidence="17">
    <location>
        <begin position="2132"/>
        <end position="2146"/>
    </location>
</feature>
<dbReference type="FunFam" id="1.20.58.60:FF:000126">
    <property type="entry name" value="Spectrin repeat containing, nuclear envelope 1a"/>
    <property type="match status" value="1"/>
</dbReference>
<keyword evidence="4" id="KW-0963">Cytoplasm</keyword>
<dbReference type="OrthoDB" id="18853at2759"/>
<evidence type="ECO:0000313" key="21">
    <source>
        <dbReference type="Proteomes" id="UP001046870"/>
    </source>
</evidence>
<sequence>MGGGAFGSWGLCYCRRTRGLTPGVPPKACFSTEGSLAQAGRQLEALKELCDTLSPEDAHRLAKAQLQECERRLAAIQRQFSGDRDTPPPDAGYCHSRSAFMAQLAKNNENLKSFPSGAVSSTVLHTQLQDLQALEEETEMLLYKFALQCSQRSQFKGEERSVEQDKTELMQQWQDQQHHLQGRVKSLRTAVGIIDPVEKQISHISEHLEHFIKKPKDVTAFSLTDTNCLQDIKNLDEDIQREMDRLSGLDREEGLMLRELDPEDRGPVSHMVLGCRHSLDLLRQQVKKSEAATRALDRFLMSLRTVEQDISGTRAAPCEDAGAVRDCRSRLALIRPSLLSMRDKAPQLDLLLEGAGLSVSQGGVPASCLDMVSVLVRRLEGADAGLARQQQSLQREQEARSLGLRQRTLLGALRDIQGTAERQGLKEPTLPAVQHRLRALADVESRLAALRAELQSLQDAGQEGDVAAELQRQWEDTQRAVTEGQERSRALMELLKKFQSCRSRLSNTLQRAEQTVSEQASYMGKDNLQRLIATVRGIKEDLGGLGEGVEEIRGVCRQLQSLLKKIPECADAPFESEADALVDRWLDVSEKTDSHMDNLRVGLEMWDKLQMLGGEVDSWMGSKMSIFAERHPFQCEEEVIALQDEIQTQEENIERFHRKSAEIQQLLQSKESPLELQVMETQLRKKMEQVKELFSDSSDVFQELMAVRQHITERMNECQSSLQSIQSSLSTLSASENPQLPTQIQELFARLQSEAEQADCLLREVSLMASVASPRALQALTAQGVRLKENIRSTKEMIDQRKEQAERGFLRVIKDECQAFEDWFQDLQLSVNECFENPEKRQDVEASVQKLTGFLEYREGERRLGRLKERVARAGEQLSSEQLAPLSVWLQEQEEELTTFRSHCQDRHSHLEACLRTFNSLQDEYSHLNAWLQAREHKSVQGEELNRLHEEVLNERERVEGLSVLVAAVRKQGLRGDSLVRESSDLLERYRSLQDRLSRQAEAQTALAEEARAFEAQAESVRAWVKDLQQRVHSLGRATKGGHAEVEDRLQQVKALLNARCEGDFKLQELRRSGQSLSQQRGLEESRRSEVLQAVKDAEEQWNAVMKAAEDLCSQAVAQSALAREEQVFEAQAGSTRAWIRDLQQQVDSLDKGTEGSHAELEERLHRVKALLNARCEGDSKLQELRRSGQSLSQQRGLEESRRSEVLQAVKDAEEQWNAVMKAAEDLCSQAVAQSALAREEQVFEAQAGSTRAWIRDLQQQVDSLDKGTEGSQTELEDRLQKFQALLNARCEGDSKLQELRRSGQSLSQQRGLEESRRSEVLQAVKDAEEQWNAVMKAAEELCRNLQGVVERLMSCLYQKQQAQARVEQLQRQTAELPRQFPWPGLGDRRQAMEHARSLLDRSRALTPALSALRAQGMELSQLTHDASWTDPSWAALEACSPCLLKDLTECCQSLEDGIQTERLCAQLLEQHSAAQDWLQEQVRGIGPLPSDRHGLQSTINTLKALLQTADREEREMRELESVKDSLLGQCTPSGQAALAEEVSHLHERRSSSEKEVRDRLRDYEARLQELDAELDRRAQRLREEAGGLQGELCKLSQGLGYGQQHANMSQLQEHWHALKSCERQLEELGVKVQSLQQAAESEETLPGDVIAIVATAAQEHSRLRSQLSERLDGCTESTARCLRESLQTVQQWNESVRTQGFTDSSHAIQEGEQLRRVLQEALSHRQFLKDSVGLGEVDRLERDSSDALRESATHTAALTQSLQNVAEKRKQEVRGHASAGTIPAAEQQIQMSQVETQVQKHTPKICPPSEEMDRSSVQAGINLHEAEKNLPMQQPPSSWSAETKIVDRVPYVTKMTEMPGMETLQKETPLLEQIHIETGPGQQVSDKTIQTQTSQTEPTEPLRDGTVESRLYRSSYPTEVVQRRYIVLDVPEEPEAERVLSEKPGVLHVETQDYVVQPSGQQTERSEPMQQEEQQKARMMYTHTAYLEEEHPATPETLGQPSETPRKRIPEPRESVITEDTVHLNAERGDRVPEQTEAQQAQVEHAEKPKALHPDTREAVAQERTDGRGQEDSERRAPIDSAQAGSELRTSGTAAEIMQYREISNLESIKPQQEQEEDAVSKPQVLRETAHTAAEEVMPESRDTAESEDLPQDLPHGPTMQEIFTEIQQLVEVGPNTLLIEEEPLREIAGNLDTSLRDLEIQLSHTVLRILGCRNRPAQLNTIAMTKQVEEVEDCRQCAQERVAAFSRMGEVEGRDSETQHMGGQWSATLWDSSAAVHAKEAQLQLVIQYHKQTLAAKATLEKLTAELEAVRTVPGESSSLEAEKLRAVLRDLEQERTVIGELLQTHTKLCPHLSQADRAVAQTQLEQIQGEWRALERAAEKMLHHVSVHIQETSGLLLEAQELGSQIETLRESLGPARPSPLQWDSQRAGQLVVIGSALTAANQHYLHLKHSYEAISKSPHGEKEKKDIVQALQCVKEQLEHLQAQISMQTPSSSNETLGKIMKVMHDAFTWAKQTESDIEAKKKVGLLPEEVHSQIKGLKKLQSDISAKQSQLESLMEEVRELTPELDEKDIPMVMSSLDTLEDLAKSTAEKLSCALQLMESGLQSREKMSEQIADVDSWVVAHTQKETAREANGKGSTPDLERKLRQLQETLREADKQAAVTEALLMRSRDIAPELGIDENCYLNDKLMSLQENIRGIISYEKANCRELEELLQAQDASMKKLALVENSLRQMSVELKKFRFPITKDSLCALEPIKHMIMEQKFQVDQLRHCREDKRTELLSVIAELQKKVDVLALKAQEHEKYLCHRQRIEDLKENVEKQILRMKDDSIGKEEQYKSCQALLTQFPLIRSHCQAAAEELQNISSDLYPSELSCERQRLKQITDSFSTWELTVHNDVKILEWVLQKSLHYPTEHKAMVDFLKQASSQLEQPIPVELTEQALDRELLKCVTIQKSVESRARVLEALEHRSGAREKGQRKHSDLADLTKRTINGCEGRMDCLSQVRRMLRSYSTAVRGAVRLLQEAESRLLLPLGRIGSCSEELQHTQQSLAALDVDFQSHINQVQTLVPQHACLSSQQVEQLHIKVLSQLLVRVSTLQAQARLRMEALQRCTKNQKSYMKSHKKICQHLKTIESTLAECISHNATSYKAYLEQQEKLKALVQDVDSLTGKLGELQEWCPERRCSGNREEAVSALWRQWSKLQRCAHYLKARSDQRGAEWTDITKSLERAAIVLDQLQDELPDTSRVKIPLEELQELLVCTEQYQDRLDCEHRALTALELRVARLLGVPAHQEQTPPIQLCQELQTMQSRYRNLKEKSMLGRQAAHLEVQEREQVKEEIRGVKEWLMAAISLLTVMDDLPSTQDLQEVQTQLGSQKAALQGIMDNLRMKYSDMYSLVPVEIEGPLQEVTRSLQEVEEKVGEAMEKSGPLCRLGGRVEEIRVGLQSVLALLEQKSLTVAEAESRQKRVWDELDRWHSCMAALEVEVHDLAEEHPEEAQILTDKLMEPLQLYQHVAKQAEQRTTFLSKIHTCLQEHEEMIKSSKSWLSEAHDWLTAPCIYVSSKCLASHVSALQMVLDDSEQMRRTLQGFAKVLQEISSVCDMAAQEEQLAQADQHVATMQQSIVGQLSQYQHAAAEVEAIETEVEKMEQNLNKIRAVLSSQDSTTSPEDRHKNLQMVLGEIESMKRTIAEIQICKPGLCLPEGAEETLTVFQRVQHLLQQIQALEGVIKEKNPTLKLTIGQAVELSELSTSVSEEVIVPSPTLSIPGDSQGSDGEDGHIRIVHVEEDVLRRSGASLMTVEESSPEQRLSWVLERTHQETWDLSLSEGEEDSGSSCSSSSETLTGSVPEDPDDTFTGEKQATAASEGMEHIQEGDKVLQPLQRPAAKDVVGLSLPPGADMAEAISKPVATVRTQALSQSMELLGQSGLAWQGEDSQPERLKTQSRDTQGTRKPAGDTPTTRTVPDDTHTLPKVSADTVAPHTPALSRATGETGDTHCRPSPTETAHGLPRYTERASEDTVVPVLEERVIDLQDTLNTHTALAGSSRTEGQPSEGDSGNTSADQTRHTPTLSAEIPSQEDADGEPAAAPLASGETCPAQEVLHACRKQAAQLEVWLERAQKSLGVPAPTAAMQESVEQQLLNCQEMFLEIEQKVASLSALGQQTGSPGAHQEAEALSSKLEVLKSSLVTFQQLLQERQNEEQEVLRHAEPPLEGRLKRSASVQEMLTSTKSKLIRQNSMQQQRELGHELSEQRDLTKAIARHSSRTRLHSLSQDTHTQAAAGTPTAAPIVPAEAEEGAMPQEKWAHLDTRLAAKLQALEESTLQAGSQVTGTAEDWGSSVMVRDAGAHTLQEVQSQAAHLRELGHIAGNTLAQQVRSGEEDPRLRLDEELYQVLCAVDLSLCSVTDMLLAPCGTSSEDTQLQLLQLESLSTELTTLGSDLNSHGSEVSHALSSVAPRASSCLDHLQGRLSIVQTLLSSRQAQLRTRLDLTNHCQRDIRGLHESLLDKKLLLNQTINEAAGHDLDKQFQSAAQLHSELLLQESQVSALRERVDGQNLPTALMEEVTKLEDVLDSTWSSLRERREELRERLGLEQRFEELLQGLAGLVEIGRERLARTRGLRARTRAELQDHLSRHKSYFQHLGAHLAALQHFSSRVPDTVLQKQEVLWPGLEQEVHTLQQQALEQGTQLQRTLEAWTRWEQNCSRLRALLQGVESRLPSVGLVEETEERLRERLSIYQQMKGVLEESGAQLSLALEQGKGLQAGGPRGEVAVAVCELEARWLAVQRRVEQEGLRMDRLRKTWSRFRRDSVALAEWMGSARERLQTWKRHSVTVPQQLDHVRIHLAQFLEFTKEVETRSVLKASVVSSGTQLLQLKDTDTASLQAQLTQLEQCWAEVLSVLPTVQDRLHQLLMERLPSREVIAELNTWISEMEARLEEQHDRVQDHKTSTAASLTQVLQLHKELKLEMACHQLSVDFVNQSVLQTSSPDIQTKRYERTNFAEELGVLNERWLHLQGALSSQTRYVEQLLHACADRENKLQLLRCWVVGQRERMRQIERPVSRSSAEKALKECEETEEKLKVKSAELQVLREVHLTPGEGRKQQGRDDEFISQTDAVHKACTTLSQQVSVLRWGLRRALEVWDQFEKGLDEAALIAGKACYSLEQGRTPQISLRSLQDRTDQLQLLQDQLERDEMVWDALSGTLSTLRDMVSPAAGLLLTERLEGERARWRSVNQELEEDLRKSQRLLQLWQGYSALLSAASLRLKRHQEEAGKVLRIPAQESTAELLQTQMKAVNGLKEGMKDLQNSMEEMLEGSKDLTGQMEPEAAVFIQSQSCLLSRSVAQLGGALDCKLEQLQEELEQLQELNSSLESLETHLKDSEGRLTRPLDPGHMDVTKAGLLALSAMSPDLDVLNELSHRVAISDPVARRLQTLNRQWALASSRAVERCSELQAEALRQQSFEQKCQSWMDFLQSMEDNLAVDIAGCYPGLREQLRVHQRYQVEVSVGHQILHSVINEALLLLERGEVEDRSDFILKLSQLREQWHGVVRRAQQRRALVEGLVRHWQLYTRSVRKLSGLLREARALLPPHGPVPCSLTQLHSSLEDLKHMELLFRRHQSCYIQTLEVGRQLFSMGDAQTQAQLQTELGALQEDWELSQGLLGKRRALTLNILQTWEYCEARLIDSRRRLEEMKTKLKQLLPEQQEELQTAEELTKEAEDSLEDWAQSLTELATMKTDLSQYIIADDVVLLQEQVEHLHCQWEELCLKVSLRKQEIADRLNAWIIFNEKNKELCEWLTQMENKVAHNADLSIEEMVEKLKKDCMEEINLFSENKTHLKQLGEQLITASNKTKETEINDKLKDINDRWQHLFDHIEARVRKLKETLVTVQQLDKNMSNLRTWLSRIEAELAKPVVYSVCHNDEIQRKLAEQQDLQRDIEQHTEGVASVLTLCDVLLHDADACGSDMENDSIQQTSRSLDRRWRNICAMSMERRMRIEETWRLWCKFLDDYSRFEDWLKMAERTAANPNSADVLYTIAKEELKKFEAFQRQVHERLTQLELVNKQYRRLARENRTDAASKIKVMVHEGNQGWDNLQKRVAAILRRLKHFTSQREEFEGTREGILVWLTEMDLQLTNVEHFSESDIDDKMRQLNGFQQEITLNTNKIDQLIVFGENLIQKCAPLDAVLIEDELEELHSYCQEVFGRVARFHHRLTSRRPMLEEERDLSDRDTDLEDSVELSGGSWQEEKEGTPGDSPSRRAVCHLLAPPLERSGRETPVSVDSIPLEWDHTVDVGGSSSHEDEEEGTFYSALSDVEITESPESFVKATAKALRAASGKSVTEPPSWHSPEPQDRKLLHRDIIRGLGSSPAHTSTPYQQGYAKLMSECSGSIDNVKRVKLILNDDDLPEEQGLTGLANAEKQSGVIERWELLQAKALSDELRIKHNLQQWQQLNSDLSEITSWLAKVLPELDRLQRIKHSTSIQTMESNIKELKAMKKAFDNYKAVMISVNLSGRDFQQADSAEAQELQESLRNMNQGWMKACAALESWEAHLQNTLMQCQEFHETLHSLLLWLAHTESRRFAVNIHDPSVERSVLREHKATLMGLEEELLERQRQVSSLQEISSQLLLEAVSEDSTEAKEKVHVISNKLRLLLRQVAHDLRTVQGRLDSCSPSRATAEGDYSGLGAVGSQLSPSKEVTGDRTAGARPPGGRRAEKRDASPPRSFFYRVLRAAVPLHLLFLLLLVLACLVPLSEEDYSCALSNNFARSFYPMLHYTNGPPPT</sequence>
<dbReference type="FunFam" id="1.20.58.60:FF:000115">
    <property type="entry name" value="nesprin-2 isoform X2"/>
    <property type="match status" value="1"/>
</dbReference>
<feature type="coiled-coil region" evidence="16">
    <location>
        <begin position="5216"/>
        <end position="5243"/>
    </location>
</feature>
<dbReference type="PANTHER" id="PTHR14514:SF4">
    <property type="entry name" value="NESPRIN-2"/>
    <property type="match status" value="1"/>
</dbReference>
<comment type="similarity">
    <text evidence="3">Belongs to the nesprin family.</text>
</comment>
<evidence type="ECO:0000256" key="1">
    <source>
        <dbReference type="ARBA" id="ARBA00004245"/>
    </source>
</evidence>
<feature type="region of interest" description="Disordered" evidence="17">
    <location>
        <begin position="1881"/>
        <end position="1903"/>
    </location>
</feature>
<feature type="compositionally biased region" description="Low complexity" evidence="17">
    <location>
        <begin position="1889"/>
        <end position="1900"/>
    </location>
</feature>
<feature type="coiled-coil region" evidence="16">
    <location>
        <begin position="1353"/>
        <end position="1380"/>
    </location>
</feature>
<keyword evidence="10 15" id="KW-0472">Membrane</keyword>
<feature type="coiled-coil region" evidence="16">
    <location>
        <begin position="2642"/>
        <end position="2669"/>
    </location>
</feature>
<feature type="region of interest" description="Disordered" evidence="17">
    <location>
        <begin position="4263"/>
        <end position="4283"/>
    </location>
</feature>
<dbReference type="FunFam" id="1.20.58.60:FF:000073">
    <property type="entry name" value="Nesprin-1 isoform 1"/>
    <property type="match status" value="1"/>
</dbReference>
<feature type="region of interest" description="Disordered" evidence="17">
    <location>
        <begin position="6660"/>
        <end position="6709"/>
    </location>
</feature>
<dbReference type="EMBL" id="JAFDVH010000013">
    <property type="protein sequence ID" value="KAG7466266.1"/>
    <property type="molecule type" value="Genomic_DNA"/>
</dbReference>
<dbReference type="GO" id="GO:0003779">
    <property type="term" value="F:actin binding"/>
    <property type="evidence" value="ECO:0007669"/>
    <property type="project" value="UniProtKB-KW"/>
</dbReference>
<feature type="compositionally biased region" description="Low complexity" evidence="17">
    <location>
        <begin position="3833"/>
        <end position="3846"/>
    </location>
</feature>
<feature type="region of interest" description="Disordered" evidence="17">
    <location>
        <begin position="1958"/>
        <end position="1978"/>
    </location>
</feature>
<dbReference type="Pfam" id="PF25035">
    <property type="entry name" value="SYNE1"/>
    <property type="match status" value="1"/>
</dbReference>
<dbReference type="PROSITE" id="PS51049">
    <property type="entry name" value="KASH"/>
    <property type="match status" value="1"/>
</dbReference>
<evidence type="ECO:0000256" key="13">
    <source>
        <dbReference type="ARBA" id="ARBA00023212"/>
    </source>
</evidence>
<dbReference type="FunFam" id="1.20.58.60:FF:000041">
    <property type="entry name" value="Nesprin-1 isoform 1"/>
    <property type="match status" value="1"/>
</dbReference>
<evidence type="ECO:0000256" key="10">
    <source>
        <dbReference type="ARBA" id="ARBA00023136"/>
    </source>
</evidence>
<feature type="coiled-coil region" evidence="16">
    <location>
        <begin position="5681"/>
        <end position="5722"/>
    </location>
</feature>
<feature type="coiled-coil region" evidence="16">
    <location>
        <begin position="5059"/>
        <end position="5089"/>
    </location>
</feature>
<protein>
    <recommendedName>
        <fullName evidence="19">KASH domain-containing protein</fullName>
    </recommendedName>
</protein>
<dbReference type="InterPro" id="IPR002017">
    <property type="entry name" value="Spectrin_repeat"/>
</dbReference>
<feature type="coiled-coil region" evidence="16">
    <location>
        <begin position="639"/>
        <end position="696"/>
    </location>
</feature>
<dbReference type="SMART" id="SM01249">
    <property type="entry name" value="KASH"/>
    <property type="match status" value="1"/>
</dbReference>
<dbReference type="Proteomes" id="UP001046870">
    <property type="component" value="Chromosome 13"/>
</dbReference>
<keyword evidence="12" id="KW-0009">Actin-binding</keyword>
<accession>A0A9D3T987</accession>
<comment type="subcellular location">
    <subcellularLocation>
        <location evidence="1">Cytoplasm</location>
        <location evidence="1">Cytoskeleton</location>
    </subcellularLocation>
    <subcellularLocation>
        <location evidence="2">Nucleus outer membrane</location>
        <topology evidence="2">Single-pass type IV membrane protein</topology>
        <orientation evidence="2">Cytoplasmic side</orientation>
    </subcellularLocation>
</comment>
<dbReference type="InterPro" id="IPR056887">
    <property type="entry name" value="SYNE1/2_dom"/>
</dbReference>
<keyword evidence="9 16" id="KW-0175">Coiled coil</keyword>
<feature type="compositionally biased region" description="Basic and acidic residues" evidence="17">
    <location>
        <begin position="6212"/>
        <end position="6222"/>
    </location>
</feature>
<feature type="coiled-coil region" evidence="16">
    <location>
        <begin position="5342"/>
        <end position="5379"/>
    </location>
</feature>
<keyword evidence="8 18" id="KW-1133">Transmembrane helix</keyword>
<evidence type="ECO:0000256" key="18">
    <source>
        <dbReference type="SAM" id="Phobius"/>
    </source>
</evidence>
<feature type="compositionally biased region" description="Basic and acidic residues" evidence="17">
    <location>
        <begin position="2045"/>
        <end position="2079"/>
    </location>
</feature>
<feature type="region of interest" description="Disordered" evidence="17">
    <location>
        <begin position="6212"/>
        <end position="6251"/>
    </location>
</feature>
<evidence type="ECO:0000256" key="3">
    <source>
        <dbReference type="ARBA" id="ARBA00008619"/>
    </source>
</evidence>
<evidence type="ECO:0000259" key="19">
    <source>
        <dbReference type="PROSITE" id="PS51049"/>
    </source>
</evidence>
<keyword evidence="7" id="KW-0677">Repeat</keyword>
<feature type="topological domain" description="Cytoplasmic" evidence="15">
    <location>
        <begin position="1"/>
        <end position="6721"/>
    </location>
</feature>
<feature type="compositionally biased region" description="Basic and acidic residues" evidence="17">
    <location>
        <begin position="2005"/>
        <end position="2035"/>
    </location>
</feature>
<dbReference type="Pfam" id="PF00435">
    <property type="entry name" value="Spectrin"/>
    <property type="match status" value="4"/>
</dbReference>
<keyword evidence="5" id="KW-0597">Phosphoprotein</keyword>
<evidence type="ECO:0000256" key="16">
    <source>
        <dbReference type="SAM" id="Coils"/>
    </source>
</evidence>
<evidence type="ECO:0000313" key="20">
    <source>
        <dbReference type="EMBL" id="KAG7466266.1"/>
    </source>
</evidence>
<evidence type="ECO:0000256" key="15">
    <source>
        <dbReference type="PROSITE-ProRule" id="PRU00385"/>
    </source>
</evidence>
<keyword evidence="14" id="KW-0539">Nucleus</keyword>
<feature type="region of interest" description="Disordered" evidence="17">
    <location>
        <begin position="3928"/>
        <end position="4018"/>
    </location>
</feature>
<proteinExistence type="inferred from homology"/>
<evidence type="ECO:0000256" key="2">
    <source>
        <dbReference type="ARBA" id="ARBA00004605"/>
    </source>
</evidence>
<feature type="coiled-coil region" evidence="16">
    <location>
        <begin position="1619"/>
        <end position="1646"/>
    </location>
</feature>
<evidence type="ECO:0000256" key="8">
    <source>
        <dbReference type="ARBA" id="ARBA00022989"/>
    </source>
</evidence>
<feature type="compositionally biased region" description="Low complexity" evidence="17">
    <location>
        <begin position="4268"/>
        <end position="4283"/>
    </location>
</feature>
<dbReference type="GO" id="GO:0005856">
    <property type="term" value="C:cytoskeleton"/>
    <property type="evidence" value="ECO:0007669"/>
    <property type="project" value="UniProtKB-SubCell"/>
</dbReference>
<feature type="compositionally biased region" description="Polar residues" evidence="17">
    <location>
        <begin position="4038"/>
        <end position="4070"/>
    </location>
</feature>
<dbReference type="PANTHER" id="PTHR14514">
    <property type="entry name" value="PKA ANCHORING PROTEIN"/>
    <property type="match status" value="1"/>
</dbReference>
<feature type="region of interest" description="Disordered" evidence="17">
    <location>
        <begin position="2132"/>
        <end position="2159"/>
    </location>
</feature>
<gene>
    <name evidence="20" type="ORF">MATL_G00163020</name>
</gene>
<dbReference type="Gene3D" id="1.20.58.60">
    <property type="match status" value="14"/>
</dbReference>
<evidence type="ECO:0000256" key="9">
    <source>
        <dbReference type="ARBA" id="ARBA00023054"/>
    </source>
</evidence>
<evidence type="ECO:0000256" key="14">
    <source>
        <dbReference type="ARBA" id="ARBA00023242"/>
    </source>
</evidence>
<evidence type="ECO:0000256" key="11">
    <source>
        <dbReference type="ARBA" id="ARBA00023157"/>
    </source>
</evidence>
<dbReference type="SUPFAM" id="SSF46966">
    <property type="entry name" value="Spectrin repeat"/>
    <property type="match status" value="18"/>
</dbReference>
<keyword evidence="13" id="KW-0206">Cytoskeleton</keyword>
<dbReference type="FunFam" id="1.20.58.60:FF:000112">
    <property type="entry name" value="nesprin-1 isoform X4"/>
    <property type="match status" value="1"/>
</dbReference>
<reference evidence="20" key="1">
    <citation type="submission" date="2021-01" db="EMBL/GenBank/DDBJ databases">
        <authorList>
            <person name="Zahm M."/>
            <person name="Roques C."/>
            <person name="Cabau C."/>
            <person name="Klopp C."/>
            <person name="Donnadieu C."/>
            <person name="Jouanno E."/>
            <person name="Lampietro C."/>
            <person name="Louis A."/>
            <person name="Herpin A."/>
            <person name="Echchiki A."/>
            <person name="Berthelot C."/>
            <person name="Parey E."/>
            <person name="Roest-Crollius H."/>
            <person name="Braasch I."/>
            <person name="Postlethwait J."/>
            <person name="Bobe J."/>
            <person name="Montfort J."/>
            <person name="Bouchez O."/>
            <person name="Begum T."/>
            <person name="Mejri S."/>
            <person name="Adams A."/>
            <person name="Chen W.-J."/>
            <person name="Guiguen Y."/>
        </authorList>
    </citation>
    <scope>NUCLEOTIDE SEQUENCE</scope>
    <source>
        <strain evidence="20">YG-15Mar2019-1</strain>
        <tissue evidence="20">Brain</tissue>
    </source>
</reference>
<name>A0A9D3T987_MEGAT</name>
<feature type="coiled-coil region" evidence="16">
    <location>
        <begin position="3603"/>
        <end position="3658"/>
    </location>
</feature>
<evidence type="ECO:0000256" key="12">
    <source>
        <dbReference type="ARBA" id="ARBA00023203"/>
    </source>
</evidence>
<keyword evidence="11" id="KW-1015">Disulfide bond</keyword>
<dbReference type="InterPro" id="IPR012315">
    <property type="entry name" value="KASH"/>
</dbReference>
<dbReference type="SMART" id="SM00150">
    <property type="entry name" value="SPEC"/>
    <property type="match status" value="17"/>
</dbReference>
<comment type="caution">
    <text evidence="20">The sequence shown here is derived from an EMBL/GenBank/DDBJ whole genome shotgun (WGS) entry which is preliminary data.</text>
</comment>
<evidence type="ECO:0000256" key="17">
    <source>
        <dbReference type="SAM" id="MobiDB-lite"/>
    </source>
</evidence>
<feature type="domain" description="KASH" evidence="19">
    <location>
        <begin position="6713"/>
        <end position="6772"/>
    </location>
</feature>
<keyword evidence="6 15" id="KW-0812">Transmembrane</keyword>
<feature type="coiled-coil region" evidence="16">
    <location>
        <begin position="1496"/>
        <end position="1530"/>
    </location>
</feature>
<evidence type="ECO:0000256" key="5">
    <source>
        <dbReference type="ARBA" id="ARBA00022553"/>
    </source>
</evidence>
<organism evidence="20 21">
    <name type="scientific">Megalops atlanticus</name>
    <name type="common">Tarpon</name>
    <name type="synonym">Clupea gigantea</name>
    <dbReference type="NCBI Taxonomy" id="7932"/>
    <lineage>
        <taxon>Eukaryota</taxon>
        <taxon>Metazoa</taxon>
        <taxon>Chordata</taxon>
        <taxon>Craniata</taxon>
        <taxon>Vertebrata</taxon>
        <taxon>Euteleostomi</taxon>
        <taxon>Actinopterygii</taxon>
        <taxon>Neopterygii</taxon>
        <taxon>Teleostei</taxon>
        <taxon>Elopiformes</taxon>
        <taxon>Megalopidae</taxon>
        <taxon>Megalops</taxon>
    </lineage>
</organism>
<feature type="transmembrane region" description="Helical" evidence="18">
    <location>
        <begin position="6722"/>
        <end position="6742"/>
    </location>
</feature>
<dbReference type="InterPro" id="IPR018159">
    <property type="entry name" value="Spectrin/alpha-actinin"/>
</dbReference>
<dbReference type="GO" id="GO:0005640">
    <property type="term" value="C:nuclear outer membrane"/>
    <property type="evidence" value="ECO:0007669"/>
    <property type="project" value="UniProtKB-SubCell"/>
</dbReference>
<feature type="coiled-coil region" evidence="16">
    <location>
        <begin position="2788"/>
        <end position="2832"/>
    </location>
</feature>